<dbReference type="GO" id="GO:0003899">
    <property type="term" value="F:DNA-directed RNA polymerase activity"/>
    <property type="evidence" value="ECO:0007669"/>
    <property type="project" value="InterPro"/>
</dbReference>
<dbReference type="Proteomes" id="UP000000238">
    <property type="component" value="Chromosome"/>
</dbReference>
<dbReference type="GO" id="GO:0003677">
    <property type="term" value="F:DNA binding"/>
    <property type="evidence" value="ECO:0007669"/>
    <property type="project" value="UniProtKB-UniRule"/>
</dbReference>
<dbReference type="Gene3D" id="1.20.140.160">
    <property type="match status" value="1"/>
</dbReference>
<dbReference type="EMBL" id="CP000155">
    <property type="protein sequence ID" value="ABC31849.1"/>
    <property type="molecule type" value="Genomic_DNA"/>
</dbReference>
<comment type="subcellular location">
    <subcellularLocation>
        <location evidence="6">Cytoplasm</location>
    </subcellularLocation>
</comment>
<comment type="caution">
    <text evidence="6">Lacks conserved residue(s) required for the propagation of feature annotation.</text>
</comment>
<keyword evidence="8" id="KW-0969">Cilium</keyword>
<keyword evidence="4 6" id="KW-0238">DNA-binding</keyword>
<gene>
    <name evidence="6 8" type="primary">fliA</name>
    <name evidence="8" type="ordered locus">HCH_05171</name>
</gene>
<evidence type="ECO:0000256" key="5">
    <source>
        <dbReference type="ARBA" id="ARBA00023163"/>
    </source>
</evidence>
<dbReference type="InterPro" id="IPR000943">
    <property type="entry name" value="RNA_pol_sigma70"/>
</dbReference>
<evidence type="ECO:0000256" key="3">
    <source>
        <dbReference type="ARBA" id="ARBA00023082"/>
    </source>
</evidence>
<dbReference type="HAMAP" id="MF_00962">
    <property type="entry name" value="Sigma70_FliA"/>
    <property type="match status" value="1"/>
</dbReference>
<keyword evidence="8" id="KW-0966">Cell projection</keyword>
<keyword evidence="2 6" id="KW-0805">Transcription regulation</keyword>
<dbReference type="InterPro" id="IPR013325">
    <property type="entry name" value="RNA_pol_sigma_r2"/>
</dbReference>
<dbReference type="InterPro" id="IPR007630">
    <property type="entry name" value="RNA_pol_sigma70_r4"/>
</dbReference>
<comment type="similarity">
    <text evidence="6">Belongs to the sigma-70 factor family. FliA subfamily.</text>
</comment>
<dbReference type="HOGENOM" id="CLU_014793_8_1_6"/>
<keyword evidence="9" id="KW-1185">Reference proteome</keyword>
<proteinExistence type="inferred from homology"/>
<dbReference type="eggNOG" id="COG1191">
    <property type="taxonomic scope" value="Bacteria"/>
</dbReference>
<feature type="domain" description="RNA polymerase sigma-70" evidence="7">
    <location>
        <begin position="78"/>
        <end position="91"/>
    </location>
</feature>
<dbReference type="Pfam" id="PF04542">
    <property type="entry name" value="Sigma70_r2"/>
    <property type="match status" value="1"/>
</dbReference>
<dbReference type="GO" id="GO:0006352">
    <property type="term" value="P:DNA-templated transcription initiation"/>
    <property type="evidence" value="ECO:0007669"/>
    <property type="project" value="UniProtKB-UniRule"/>
</dbReference>
<keyword evidence="3 6" id="KW-0731">Sigma factor</keyword>
<dbReference type="PRINTS" id="PR00046">
    <property type="entry name" value="SIGMA70FCT"/>
</dbReference>
<dbReference type="InterPro" id="IPR014284">
    <property type="entry name" value="RNA_pol_sigma-70_dom"/>
</dbReference>
<evidence type="ECO:0000259" key="7">
    <source>
        <dbReference type="PROSITE" id="PS00715"/>
    </source>
</evidence>
<comment type="function">
    <text evidence="6">Sigma factors are initiation factors that promote the attachment of RNA polymerase to specific initiation sites and are then released. This sigma factor controls the expression of flagella-related genes.</text>
</comment>
<keyword evidence="1 6" id="KW-0963">Cytoplasm</keyword>
<feature type="short sequence motif" description="Interaction with polymerase core subunit RpoC" evidence="6">
    <location>
        <begin position="78"/>
        <end position="81"/>
    </location>
</feature>
<evidence type="ECO:0000256" key="6">
    <source>
        <dbReference type="HAMAP-Rule" id="MF_00962"/>
    </source>
</evidence>
<feature type="DNA-binding region" description="H-T-H motif" evidence="6">
    <location>
        <begin position="240"/>
        <end position="259"/>
    </location>
</feature>
<accession>Q2SBX5</accession>
<evidence type="ECO:0000313" key="8">
    <source>
        <dbReference type="EMBL" id="ABC31849.1"/>
    </source>
</evidence>
<dbReference type="AlphaFoldDB" id="Q2SBX5"/>
<reference evidence="8 9" key="1">
    <citation type="journal article" date="2005" name="Nucleic Acids Res.">
        <title>Genomic blueprint of Hahella chejuensis, a marine microbe producing an algicidal agent.</title>
        <authorList>
            <person name="Jeong H."/>
            <person name="Yim J.H."/>
            <person name="Lee C."/>
            <person name="Choi S.-H."/>
            <person name="Park Y.K."/>
            <person name="Yoon S.H."/>
            <person name="Hur C.-G."/>
            <person name="Kang H.-Y."/>
            <person name="Kim D."/>
            <person name="Lee H.H."/>
            <person name="Park K.H."/>
            <person name="Park S.-H."/>
            <person name="Park H.-S."/>
            <person name="Lee H.K."/>
            <person name="Oh T.K."/>
            <person name="Kim J.F."/>
        </authorList>
    </citation>
    <scope>NUCLEOTIDE SEQUENCE [LARGE SCALE GENOMIC DNA]</scope>
    <source>
        <strain evidence="8 9">KCTC 2396</strain>
    </source>
</reference>
<feature type="region of interest" description="Sigma-70 factor domain-4" evidence="6">
    <location>
        <begin position="218"/>
        <end position="266"/>
    </location>
</feature>
<dbReference type="InterPro" id="IPR007624">
    <property type="entry name" value="RNA_pol_sigma70_r3"/>
</dbReference>
<dbReference type="InterPro" id="IPR012845">
    <property type="entry name" value="RNA_pol_sigma_FliA_WhiG"/>
</dbReference>
<sequence>MVAAPDISSNTHENVFVEIIRFIAGLARKFMSLANTYMMYSETRAERADTLVRQYAPLVKRIAHHLIARLPASVQVEDLIQAGMIGLLEAAQKYDAGKGAKFETYAGIRIRGAMVDEIRKGDWVPRSVHRNARNIAEAIHTIEARTGRDASDAEVAAELGVPLEQYHASLRDASSGKLFSLEELGFHGEGGSDDETLTADNPLSDIEQNAFLEKLSAAIDGLPEREKLVLSLYYDEELNLKEIGQVLSVSESRVSQIHSQATLRLRSRLSDWKNS</sequence>
<dbReference type="InterPro" id="IPR007627">
    <property type="entry name" value="RNA_pol_sigma70_r2"/>
</dbReference>
<dbReference type="SUPFAM" id="SSF88946">
    <property type="entry name" value="Sigma2 domain of RNA polymerase sigma factors"/>
    <property type="match status" value="1"/>
</dbReference>
<dbReference type="FunFam" id="1.10.1740.10:FF:000002">
    <property type="entry name" value="RNA polymerase sigma factor FliA"/>
    <property type="match status" value="1"/>
</dbReference>
<dbReference type="InterPro" id="IPR013324">
    <property type="entry name" value="RNA_pol_sigma_r3/r4-like"/>
</dbReference>
<organism evidence="8 9">
    <name type="scientific">Hahella chejuensis (strain KCTC 2396)</name>
    <dbReference type="NCBI Taxonomy" id="349521"/>
    <lineage>
        <taxon>Bacteria</taxon>
        <taxon>Pseudomonadati</taxon>
        <taxon>Pseudomonadota</taxon>
        <taxon>Gammaproteobacteria</taxon>
        <taxon>Oceanospirillales</taxon>
        <taxon>Hahellaceae</taxon>
        <taxon>Hahella</taxon>
    </lineage>
</organism>
<dbReference type="STRING" id="349521.HCH_05171"/>
<dbReference type="GO" id="GO:0016987">
    <property type="term" value="F:sigma factor activity"/>
    <property type="evidence" value="ECO:0007669"/>
    <property type="project" value="UniProtKB-UniRule"/>
</dbReference>
<keyword evidence="8" id="KW-0282">Flagellum</keyword>
<dbReference type="CDD" id="cd06171">
    <property type="entry name" value="Sigma70_r4"/>
    <property type="match status" value="1"/>
</dbReference>
<dbReference type="KEGG" id="hch:HCH_05171"/>
<evidence type="ECO:0000256" key="2">
    <source>
        <dbReference type="ARBA" id="ARBA00023015"/>
    </source>
</evidence>
<dbReference type="PANTHER" id="PTHR30385:SF7">
    <property type="entry name" value="RNA POLYMERASE SIGMA FACTOR FLIA"/>
    <property type="match status" value="1"/>
</dbReference>
<feature type="region of interest" description="Sigma-70 factor domain-2" evidence="6">
    <location>
        <begin position="51"/>
        <end position="123"/>
    </location>
</feature>
<dbReference type="Pfam" id="PF04539">
    <property type="entry name" value="Sigma70_r3"/>
    <property type="match status" value="1"/>
</dbReference>
<dbReference type="PIRSF" id="PIRSF000770">
    <property type="entry name" value="RNA_pol_sigma-SigE/K"/>
    <property type="match status" value="1"/>
</dbReference>
<dbReference type="NCBIfam" id="TIGR02479">
    <property type="entry name" value="FliA_WhiG"/>
    <property type="match status" value="1"/>
</dbReference>
<dbReference type="Pfam" id="PF04545">
    <property type="entry name" value="Sigma70_r4"/>
    <property type="match status" value="1"/>
</dbReference>
<dbReference type="NCBIfam" id="TIGR02937">
    <property type="entry name" value="sigma70-ECF"/>
    <property type="match status" value="1"/>
</dbReference>
<evidence type="ECO:0000313" key="9">
    <source>
        <dbReference type="Proteomes" id="UP000000238"/>
    </source>
</evidence>
<dbReference type="PANTHER" id="PTHR30385">
    <property type="entry name" value="SIGMA FACTOR F FLAGELLAR"/>
    <property type="match status" value="1"/>
</dbReference>
<protein>
    <recommendedName>
        <fullName evidence="6">RNA polymerase sigma factor FliA</fullName>
    </recommendedName>
    <alternativeName>
        <fullName evidence="6">RNA polymerase sigma factor for flagellar operon</fullName>
    </alternativeName>
    <alternativeName>
        <fullName evidence="6">Sigma F</fullName>
    </alternativeName>
    <alternativeName>
        <fullName evidence="6">Sigma-28</fullName>
    </alternativeName>
</protein>
<evidence type="ECO:0000256" key="4">
    <source>
        <dbReference type="ARBA" id="ARBA00023125"/>
    </source>
</evidence>
<keyword evidence="5 6" id="KW-0804">Transcription</keyword>
<dbReference type="InterPro" id="IPR028617">
    <property type="entry name" value="Sigma70_FliA"/>
</dbReference>
<dbReference type="SUPFAM" id="SSF88659">
    <property type="entry name" value="Sigma3 and sigma4 domains of RNA polymerase sigma factors"/>
    <property type="match status" value="2"/>
</dbReference>
<dbReference type="NCBIfam" id="NF005413">
    <property type="entry name" value="PRK06986.1"/>
    <property type="match status" value="1"/>
</dbReference>
<name>Q2SBX5_HAHCH</name>
<dbReference type="PROSITE" id="PS00715">
    <property type="entry name" value="SIGMA70_1"/>
    <property type="match status" value="1"/>
</dbReference>
<dbReference type="GO" id="GO:0005737">
    <property type="term" value="C:cytoplasm"/>
    <property type="evidence" value="ECO:0007669"/>
    <property type="project" value="UniProtKB-SubCell"/>
</dbReference>
<evidence type="ECO:0000256" key="1">
    <source>
        <dbReference type="ARBA" id="ARBA00022490"/>
    </source>
</evidence>
<dbReference type="Gene3D" id="1.10.1740.10">
    <property type="match status" value="1"/>
</dbReference>